<dbReference type="Gene3D" id="1.20.272.10">
    <property type="match status" value="1"/>
</dbReference>
<evidence type="ECO:0000259" key="10">
    <source>
        <dbReference type="Pfam" id="PF21694"/>
    </source>
</evidence>
<dbReference type="PANTHER" id="PTHR34388:SF1">
    <property type="entry name" value="DNA POLYMERASE III SUBUNIT DELTA"/>
    <property type="match status" value="1"/>
</dbReference>
<evidence type="ECO:0000256" key="2">
    <source>
        <dbReference type="ARBA" id="ARBA00017703"/>
    </source>
</evidence>
<dbReference type="InterPro" id="IPR008921">
    <property type="entry name" value="DNA_pol3_clamp-load_cplx_C"/>
</dbReference>
<keyword evidence="6" id="KW-0239">DNA-directed DNA polymerase</keyword>
<evidence type="ECO:0000313" key="11">
    <source>
        <dbReference type="EMBL" id="GAA0340971.1"/>
    </source>
</evidence>
<dbReference type="InterPro" id="IPR048466">
    <property type="entry name" value="DNA_pol3_delta-like_C"/>
</dbReference>
<sequence>MNKTKHLILKNALDDENMDFNYSQYDMEETLVETAVDDARTLPFLGERRVVVIEKPFFLTGEKKNNVPEHTLDQLEEYIKDPNPSTIFIIYAQYDKLDERKKLTKLLRKEAEVVEAKPLSGYHLEQWIKEQVDVAKLHMDQRAIETLMQLGGTQLSTLNKEIEKLALYAGEQNRVSAEEVELLVSKSLETNIFSFVDKVVRKDTKQSFMILTDLLKQKEEPIKIVALLASQFRLIYQVKSYSQKGYGQKQMASLIGAAPFRIQIASKQSALFEQHELYAIMQAFAQADYEMKTGKMEKELILELLLLKIHQIRNKKTAL</sequence>
<comment type="similarity">
    <text evidence="7">Belongs to the DNA polymerase HolA subunit family.</text>
</comment>
<reference evidence="12" key="1">
    <citation type="journal article" date="2019" name="Int. J. Syst. Evol. Microbiol.">
        <title>The Global Catalogue of Microorganisms (GCM) 10K type strain sequencing project: providing services to taxonomists for standard genome sequencing and annotation.</title>
        <authorList>
            <consortium name="The Broad Institute Genomics Platform"/>
            <consortium name="The Broad Institute Genome Sequencing Center for Infectious Disease"/>
            <person name="Wu L."/>
            <person name="Ma J."/>
        </authorList>
    </citation>
    <scope>NUCLEOTIDE SEQUENCE [LARGE SCALE GENOMIC DNA]</scope>
    <source>
        <strain evidence="12">JCM 9731</strain>
    </source>
</reference>
<gene>
    <name evidence="11" type="primary">holA</name>
    <name evidence="11" type="ORF">GCM10008967_34130</name>
</gene>
<evidence type="ECO:0000256" key="3">
    <source>
        <dbReference type="ARBA" id="ARBA00022679"/>
    </source>
</evidence>
<protein>
    <recommendedName>
        <fullName evidence="2">DNA polymerase III subunit delta</fullName>
        <ecNumber evidence="1">2.7.7.7</ecNumber>
    </recommendedName>
</protein>
<evidence type="ECO:0000256" key="5">
    <source>
        <dbReference type="ARBA" id="ARBA00022705"/>
    </source>
</evidence>
<keyword evidence="5" id="KW-0235">DNA replication</keyword>
<dbReference type="Gene3D" id="3.40.50.300">
    <property type="entry name" value="P-loop containing nucleotide triphosphate hydrolases"/>
    <property type="match status" value="1"/>
</dbReference>
<dbReference type="SUPFAM" id="SSF48019">
    <property type="entry name" value="post-AAA+ oligomerization domain-like"/>
    <property type="match status" value="1"/>
</dbReference>
<evidence type="ECO:0000256" key="6">
    <source>
        <dbReference type="ARBA" id="ARBA00022932"/>
    </source>
</evidence>
<evidence type="ECO:0000256" key="8">
    <source>
        <dbReference type="ARBA" id="ARBA00049244"/>
    </source>
</evidence>
<dbReference type="EMBL" id="BAAADJ010000059">
    <property type="protein sequence ID" value="GAA0340971.1"/>
    <property type="molecule type" value="Genomic_DNA"/>
</dbReference>
<feature type="domain" description="DNA polymerase III delta N-terminal" evidence="9">
    <location>
        <begin position="1"/>
        <end position="117"/>
    </location>
</feature>
<evidence type="ECO:0000256" key="1">
    <source>
        <dbReference type="ARBA" id="ARBA00012417"/>
    </source>
</evidence>
<organism evidence="11 12">
    <name type="scientific">Bacillus carboniphilus</name>
    <dbReference type="NCBI Taxonomy" id="86663"/>
    <lineage>
        <taxon>Bacteria</taxon>
        <taxon>Bacillati</taxon>
        <taxon>Bacillota</taxon>
        <taxon>Bacilli</taxon>
        <taxon>Bacillales</taxon>
        <taxon>Bacillaceae</taxon>
        <taxon>Bacillus</taxon>
    </lineage>
</organism>
<dbReference type="Pfam" id="PF21694">
    <property type="entry name" value="DNA_pol3_delta_C"/>
    <property type="match status" value="1"/>
</dbReference>
<comment type="catalytic activity">
    <reaction evidence="8">
        <text>DNA(n) + a 2'-deoxyribonucleoside 5'-triphosphate = DNA(n+1) + diphosphate</text>
        <dbReference type="Rhea" id="RHEA:22508"/>
        <dbReference type="Rhea" id="RHEA-COMP:17339"/>
        <dbReference type="Rhea" id="RHEA-COMP:17340"/>
        <dbReference type="ChEBI" id="CHEBI:33019"/>
        <dbReference type="ChEBI" id="CHEBI:61560"/>
        <dbReference type="ChEBI" id="CHEBI:173112"/>
        <dbReference type="EC" id="2.7.7.7"/>
    </reaction>
</comment>
<dbReference type="Gene3D" id="1.10.8.60">
    <property type="match status" value="1"/>
</dbReference>
<evidence type="ECO:0000313" key="12">
    <source>
        <dbReference type="Proteomes" id="UP001500782"/>
    </source>
</evidence>
<proteinExistence type="inferred from homology"/>
<dbReference type="Proteomes" id="UP001500782">
    <property type="component" value="Unassembled WGS sequence"/>
</dbReference>
<evidence type="ECO:0000256" key="7">
    <source>
        <dbReference type="ARBA" id="ARBA00034754"/>
    </source>
</evidence>
<dbReference type="InterPro" id="IPR010372">
    <property type="entry name" value="DNA_pol3_delta_N"/>
</dbReference>
<dbReference type="PANTHER" id="PTHR34388">
    <property type="entry name" value="DNA POLYMERASE III SUBUNIT DELTA"/>
    <property type="match status" value="1"/>
</dbReference>
<dbReference type="SUPFAM" id="SSF52540">
    <property type="entry name" value="P-loop containing nucleoside triphosphate hydrolases"/>
    <property type="match status" value="1"/>
</dbReference>
<dbReference type="InterPro" id="IPR005790">
    <property type="entry name" value="DNA_polIII_delta"/>
</dbReference>
<dbReference type="Pfam" id="PF06144">
    <property type="entry name" value="DNA_pol3_delta"/>
    <property type="match status" value="1"/>
</dbReference>
<keyword evidence="3" id="KW-0808">Transferase</keyword>
<dbReference type="InterPro" id="IPR027417">
    <property type="entry name" value="P-loop_NTPase"/>
</dbReference>
<keyword evidence="12" id="KW-1185">Reference proteome</keyword>
<dbReference type="NCBIfam" id="TIGR01128">
    <property type="entry name" value="holA"/>
    <property type="match status" value="1"/>
</dbReference>
<evidence type="ECO:0000256" key="4">
    <source>
        <dbReference type="ARBA" id="ARBA00022695"/>
    </source>
</evidence>
<name>A0ABP3GBH2_9BACI</name>
<dbReference type="EC" id="2.7.7.7" evidence="1"/>
<accession>A0ABP3GBH2</accession>
<evidence type="ECO:0000259" key="9">
    <source>
        <dbReference type="Pfam" id="PF06144"/>
    </source>
</evidence>
<comment type="caution">
    <text evidence="11">The sequence shown here is derived from an EMBL/GenBank/DDBJ whole genome shotgun (WGS) entry which is preliminary data.</text>
</comment>
<keyword evidence="4" id="KW-0548">Nucleotidyltransferase</keyword>
<feature type="domain" description="DNA polymerase III delta subunit-like C-terminal" evidence="10">
    <location>
        <begin position="189"/>
        <end position="309"/>
    </location>
</feature>